<dbReference type="GO" id="GO:0005739">
    <property type="term" value="C:mitochondrion"/>
    <property type="evidence" value="ECO:0007669"/>
    <property type="project" value="UniProtKB-SubCell"/>
</dbReference>
<dbReference type="Pfam" id="PF10644">
    <property type="entry name" value="Misat_Tub_SegII"/>
    <property type="match status" value="1"/>
</dbReference>
<dbReference type="PANTHER" id="PTHR13391:SF0">
    <property type="entry name" value="PROTEIN MISATO HOMOLOG 1"/>
    <property type="match status" value="1"/>
</dbReference>
<proteinExistence type="inferred from homology"/>
<dbReference type="InterPro" id="IPR019605">
    <property type="entry name" value="Misato_II_tubulin-like"/>
</dbReference>
<dbReference type="Pfam" id="PF14881">
    <property type="entry name" value="Tubulin_3"/>
    <property type="match status" value="1"/>
</dbReference>
<evidence type="ECO:0000256" key="3">
    <source>
        <dbReference type="ARBA" id="ARBA00008507"/>
    </source>
</evidence>
<dbReference type="Gene3D" id="3.40.50.1440">
    <property type="entry name" value="Tubulin/FtsZ, GTPase domain"/>
    <property type="match status" value="1"/>
</dbReference>
<keyword evidence="9" id="KW-1185">Reference proteome</keyword>
<feature type="domain" description="Misato Segment II tubulin-like" evidence="6">
    <location>
        <begin position="2"/>
        <end position="114"/>
    </location>
</feature>
<dbReference type="InterPro" id="IPR049942">
    <property type="entry name" value="DML1/Misato"/>
</dbReference>
<organism evidence="8 9">
    <name type="scientific">Microthyrium microscopicum</name>
    <dbReference type="NCBI Taxonomy" id="703497"/>
    <lineage>
        <taxon>Eukaryota</taxon>
        <taxon>Fungi</taxon>
        <taxon>Dikarya</taxon>
        <taxon>Ascomycota</taxon>
        <taxon>Pezizomycotina</taxon>
        <taxon>Dothideomycetes</taxon>
        <taxon>Dothideomycetes incertae sedis</taxon>
        <taxon>Microthyriales</taxon>
        <taxon>Microthyriaceae</taxon>
        <taxon>Microthyrium</taxon>
    </lineage>
</organism>
<sequence length="520" mass="57641">MHEIITIQIGTQSNYVGTHFWNAQESYFTYGNEQPSIVDHDIHFRSGIGAYGSDTFTPRTLIYDAKESFGTLRQRNALYEMQGEGHDPLHSIGGNPSLIRQPRIPQHPYQHHLDSNTTPPPLTSSDIRFWSDYNRVFYHPRSLQQLHIDSITASLSPIHSWSAGVELFEADDKENDVLDRDFRYFAEECDQMQGVMLMAGVETAWGGFASRYAERLRDELGKGVILVWGLHDPLSPADNTGERRYQRLGNSIRSLHTLGGQASIYAPLVSSAPSNQTSVVTDASSAWETSALQQAVIETLSLPSRLRRSEPGHATLADLEQLFTAVSSNRKTVQTGISTQSEEPHRNGVVANGVSHDTDERLSTTQAVNISNDTDQTEISLFPPQSAASTRPSRSHLFSRLVVQRGQSHDTPRPAARSQNPYEATVLQLSNSLGFPATLSSYPRIFQAVQGSSGDNTSIALKASLSSTAAVSAWMRNMADQSRRLLQLDEREDVSSTLRTWADEYIEGWDSADESGSDED</sequence>
<evidence type="ECO:0000259" key="6">
    <source>
        <dbReference type="Pfam" id="PF10644"/>
    </source>
</evidence>
<evidence type="ECO:0000256" key="5">
    <source>
        <dbReference type="SAM" id="MobiDB-lite"/>
    </source>
</evidence>
<dbReference type="PANTHER" id="PTHR13391">
    <property type="entry name" value="MITOCHONDRIAL DISTRIBUTION REGULATOR MISATO"/>
    <property type="match status" value="1"/>
</dbReference>
<evidence type="ECO:0000259" key="7">
    <source>
        <dbReference type="Pfam" id="PF14881"/>
    </source>
</evidence>
<dbReference type="AlphaFoldDB" id="A0A6A6UMB2"/>
<dbReference type="OrthoDB" id="271881at2759"/>
<comment type="similarity">
    <text evidence="3">Belongs to the misato family.</text>
</comment>
<evidence type="ECO:0000313" key="9">
    <source>
        <dbReference type="Proteomes" id="UP000799302"/>
    </source>
</evidence>
<dbReference type="InterPro" id="IPR029209">
    <property type="entry name" value="DML1/Misato_tubulin"/>
</dbReference>
<feature type="region of interest" description="Disordered" evidence="5">
    <location>
        <begin position="333"/>
        <end position="361"/>
    </location>
</feature>
<dbReference type="InterPro" id="IPR036525">
    <property type="entry name" value="Tubulin/FtsZ_GTPase_sf"/>
</dbReference>
<dbReference type="SUPFAM" id="SSF52490">
    <property type="entry name" value="Tubulin nucleotide-binding domain-like"/>
    <property type="match status" value="1"/>
</dbReference>
<gene>
    <name evidence="8" type="ORF">BT63DRAFT_475208</name>
</gene>
<evidence type="ECO:0000256" key="2">
    <source>
        <dbReference type="ARBA" id="ARBA00004173"/>
    </source>
</evidence>
<accession>A0A6A6UMB2</accession>
<comment type="function">
    <text evidence="1">Involved in the partitioning of the mitochondrial organelle and mitochondrial DNA (mtDNA) inheritance.</text>
</comment>
<dbReference type="Proteomes" id="UP000799302">
    <property type="component" value="Unassembled WGS sequence"/>
</dbReference>
<name>A0A6A6UMB2_9PEZI</name>
<protein>
    <submittedName>
        <fullName evidence="8">Tubulin nucleotide-binding domain-like protein</fullName>
    </submittedName>
</protein>
<evidence type="ECO:0000256" key="4">
    <source>
        <dbReference type="ARBA" id="ARBA00023128"/>
    </source>
</evidence>
<dbReference type="GO" id="GO:0007005">
    <property type="term" value="P:mitochondrion organization"/>
    <property type="evidence" value="ECO:0007669"/>
    <property type="project" value="InterPro"/>
</dbReference>
<reference evidence="8" key="1">
    <citation type="journal article" date="2020" name="Stud. Mycol.">
        <title>101 Dothideomycetes genomes: a test case for predicting lifestyles and emergence of pathogens.</title>
        <authorList>
            <person name="Haridas S."/>
            <person name="Albert R."/>
            <person name="Binder M."/>
            <person name="Bloem J."/>
            <person name="Labutti K."/>
            <person name="Salamov A."/>
            <person name="Andreopoulos B."/>
            <person name="Baker S."/>
            <person name="Barry K."/>
            <person name="Bills G."/>
            <person name="Bluhm B."/>
            <person name="Cannon C."/>
            <person name="Castanera R."/>
            <person name="Culley D."/>
            <person name="Daum C."/>
            <person name="Ezra D."/>
            <person name="Gonzalez J."/>
            <person name="Henrissat B."/>
            <person name="Kuo A."/>
            <person name="Liang C."/>
            <person name="Lipzen A."/>
            <person name="Lutzoni F."/>
            <person name="Magnuson J."/>
            <person name="Mondo S."/>
            <person name="Nolan M."/>
            <person name="Ohm R."/>
            <person name="Pangilinan J."/>
            <person name="Park H.-J."/>
            <person name="Ramirez L."/>
            <person name="Alfaro M."/>
            <person name="Sun H."/>
            <person name="Tritt A."/>
            <person name="Yoshinaga Y."/>
            <person name="Zwiers L.-H."/>
            <person name="Turgeon B."/>
            <person name="Goodwin S."/>
            <person name="Spatafora J."/>
            <person name="Crous P."/>
            <person name="Grigoriev I."/>
        </authorList>
    </citation>
    <scope>NUCLEOTIDE SEQUENCE</scope>
    <source>
        <strain evidence="8">CBS 115976</strain>
    </source>
</reference>
<dbReference type="EMBL" id="MU004231">
    <property type="protein sequence ID" value="KAF2672577.1"/>
    <property type="molecule type" value="Genomic_DNA"/>
</dbReference>
<feature type="domain" description="DML1/Misato tubulin" evidence="7">
    <location>
        <begin position="119"/>
        <end position="306"/>
    </location>
</feature>
<evidence type="ECO:0000256" key="1">
    <source>
        <dbReference type="ARBA" id="ARBA00003757"/>
    </source>
</evidence>
<keyword evidence="4" id="KW-0496">Mitochondrion</keyword>
<comment type="subcellular location">
    <subcellularLocation>
        <location evidence="2">Mitochondrion</location>
    </subcellularLocation>
</comment>
<evidence type="ECO:0000313" key="8">
    <source>
        <dbReference type="EMBL" id="KAF2672577.1"/>
    </source>
</evidence>